<feature type="compositionally biased region" description="Polar residues" evidence="1">
    <location>
        <begin position="185"/>
        <end position="197"/>
    </location>
</feature>
<comment type="caution">
    <text evidence="3">The sequence shown here is derived from an EMBL/GenBank/DDBJ whole genome shotgun (WGS) entry which is preliminary data.</text>
</comment>
<dbReference type="Proteomes" id="UP001438707">
    <property type="component" value="Unassembled WGS sequence"/>
</dbReference>
<proteinExistence type="predicted"/>
<evidence type="ECO:0000256" key="2">
    <source>
        <dbReference type="SAM" id="SignalP"/>
    </source>
</evidence>
<sequence>MHGICFALLTVLICAQVASCAVQPGSSVATVPAAGVPVPAAAAPAQAAAADGATSINISLDIEGVHVGLDNLAINLTGLRVGIDKLKLVADVNLPPLLPQLGEVVGSAGKLVGPATAALTDTTKTLTDSTGKITGSGKDPLHQPPPAQLEEPVEEIWLDQRQPQAVQQHLGYFRDSHHSVDSKQVCLNSSRNNSTKRPSSRPDAQAPLDWNSLEWMTSLFPSFR</sequence>
<feature type="chain" id="PRO_5043452587" evidence="2">
    <location>
        <begin position="21"/>
        <end position="224"/>
    </location>
</feature>
<organism evidence="3 4">
    <name type="scientific">Apatococcus lobatus</name>
    <dbReference type="NCBI Taxonomy" id="904363"/>
    <lineage>
        <taxon>Eukaryota</taxon>
        <taxon>Viridiplantae</taxon>
        <taxon>Chlorophyta</taxon>
        <taxon>core chlorophytes</taxon>
        <taxon>Trebouxiophyceae</taxon>
        <taxon>Chlorellales</taxon>
        <taxon>Chlorellaceae</taxon>
        <taxon>Apatococcus</taxon>
    </lineage>
</organism>
<dbReference type="EMBL" id="JALJOS010000011">
    <property type="protein sequence ID" value="KAK9833011.1"/>
    <property type="molecule type" value="Genomic_DNA"/>
</dbReference>
<accession>A0AAW1RGS9</accession>
<keyword evidence="4" id="KW-1185">Reference proteome</keyword>
<dbReference type="AlphaFoldDB" id="A0AAW1RGS9"/>
<feature type="signal peptide" evidence="2">
    <location>
        <begin position="1"/>
        <end position="20"/>
    </location>
</feature>
<evidence type="ECO:0000313" key="4">
    <source>
        <dbReference type="Proteomes" id="UP001438707"/>
    </source>
</evidence>
<feature type="region of interest" description="Disordered" evidence="1">
    <location>
        <begin position="126"/>
        <end position="146"/>
    </location>
</feature>
<keyword evidence="2" id="KW-0732">Signal</keyword>
<reference evidence="3 4" key="1">
    <citation type="journal article" date="2024" name="Nat. Commun.">
        <title>Phylogenomics reveals the evolutionary origins of lichenization in chlorophyte algae.</title>
        <authorList>
            <person name="Puginier C."/>
            <person name="Libourel C."/>
            <person name="Otte J."/>
            <person name="Skaloud P."/>
            <person name="Haon M."/>
            <person name="Grisel S."/>
            <person name="Petersen M."/>
            <person name="Berrin J.G."/>
            <person name="Delaux P.M."/>
            <person name="Dal Grande F."/>
            <person name="Keller J."/>
        </authorList>
    </citation>
    <scope>NUCLEOTIDE SEQUENCE [LARGE SCALE GENOMIC DNA]</scope>
    <source>
        <strain evidence="3 4">SAG 2145</strain>
    </source>
</reference>
<protein>
    <submittedName>
        <fullName evidence="3">Uncharacterized protein</fullName>
    </submittedName>
</protein>
<gene>
    <name evidence="3" type="ORF">WJX74_004404</name>
</gene>
<feature type="region of interest" description="Disordered" evidence="1">
    <location>
        <begin position="183"/>
        <end position="206"/>
    </location>
</feature>
<evidence type="ECO:0000256" key="1">
    <source>
        <dbReference type="SAM" id="MobiDB-lite"/>
    </source>
</evidence>
<name>A0AAW1RGS9_9CHLO</name>
<evidence type="ECO:0000313" key="3">
    <source>
        <dbReference type="EMBL" id="KAK9833011.1"/>
    </source>
</evidence>